<sequence length="1270" mass="145450">MGKLVRLELFNFKSYKGHHVMLFGDSYFTSIIGPNGSGKSNSMDAISFVLGISSKHLRSTHFGELVYRGRVLKHSKINAEGAATEGAQEGGTEGQEKEGEASEEEEEEEEETESQRADPTTAWVMAVYEDDAGEEQAWKRSITSRGTTEYRINNRVVTAQQYNEALEEQNILIKARNFLVFQGDVETVASQSAKALTRLIEQISGSLEYKADYERLKVEHEKAEEENVFKLQQRRGINSEIKQFQEQKREAEAYNRKADERDQAIVNHVLWKLYHFQRTIEESGAEIQRHNEELKEHRRNVESFQKKLDDAQKDQARIQREVTKIERNIKQKERNVEEKENSLVPITEKLSLTSKKIETSRKRIAEIAKERDAQSRQADSLRKQLSTVQKAQSRWEDEWRAQQQQAGRELSAEDLQDYNRLRGDVNRQTAADQIKVDNIRRQLKTDEETVNSLKSKVDSTEAQIARLSGEISELQNRRKDVNSDIKSTAKEIDTKKKEFNALTSERLRTNQKHTELDEKLREVLHKLADASSSQRESEKEARTREIVAQMKRIFPGVRGQLWTLCKPKQKRYNVAVSTVLGRHHDSIVVDTEKTAKDCIQYLRDQRAGQATFIPLDTIMHKTPDSNLKGMHKGVRLAIDTVDYETAVERAVSYACGNSIVCDDLNLAKEMVYNRRVDAKAVTLDGTVIHKAGLMTGGHGPNDQRNARKWEESEVENLRLLKDRFLNEIAALPRNHQRQAEEEALQGDLSGLEARLRYAQEELKALDRNIDSKRRELKFAQDQLAEVQPKYTEQSQGLDTQRTQLQQFVTSVERVEDTVFAAFCQRLGYPNIRAYEAQQGSAQQEASQRKLEYTTQISKLENQIAFETQRLEATQARITRLESEINDAEQMIESLEAERDSLNEELDTFRAELEQLNEQLSTQKGKLDSRSEKVAEARRELAKRSKNVDATTRAITSLEGEIQNAGSSRYQLLKRCRIEEIDIPLAEGSRKLESLPMEGVISGEEMDPERMGTDSQVSPEVQTFGIDPDFDVLEDELKEDESEEQDHKLQEIISDLQSELEKMAPNLRAVERLSTTETRLKSHDKDFEASRKAAQRARKAFDDVRKKRTDLFNRAFEHIRDQIDRVYKDLTRTASFPLGGKAFLHLENDEEPYLEGVKYHAMPPLKRFRDMEHLSGGEKTMAALALLFAIHTYAPSPFFVLDEVDAALDNANTARLANYVKENARPGMQFIVISLKTGLFQNSETLVGIMRDQGVNSSRALTLDLRKYQAV</sequence>
<reference evidence="1" key="1">
    <citation type="submission" date="2024-02" db="EMBL/GenBank/DDBJ databases">
        <title>Metagenome Assembled Genome of Zalaria obscura JY119.</title>
        <authorList>
            <person name="Vighnesh L."/>
            <person name="Jagadeeshwari U."/>
            <person name="Venkata Ramana C."/>
            <person name="Sasikala C."/>
        </authorList>
    </citation>
    <scope>NUCLEOTIDE SEQUENCE</scope>
    <source>
        <strain evidence="1">JY119</strain>
    </source>
</reference>
<dbReference type="EMBL" id="JAMKPW020000038">
    <property type="protein sequence ID" value="KAK8200854.1"/>
    <property type="molecule type" value="Genomic_DNA"/>
</dbReference>
<organism evidence="1 2">
    <name type="scientific">Zalaria obscura</name>
    <dbReference type="NCBI Taxonomy" id="2024903"/>
    <lineage>
        <taxon>Eukaryota</taxon>
        <taxon>Fungi</taxon>
        <taxon>Dikarya</taxon>
        <taxon>Ascomycota</taxon>
        <taxon>Pezizomycotina</taxon>
        <taxon>Dothideomycetes</taxon>
        <taxon>Dothideomycetidae</taxon>
        <taxon>Dothideales</taxon>
        <taxon>Zalariaceae</taxon>
        <taxon>Zalaria</taxon>
    </lineage>
</organism>
<protein>
    <submittedName>
        <fullName evidence="1">Structural maintenance of chromosomes protein 1</fullName>
    </submittedName>
</protein>
<keyword evidence="2" id="KW-1185">Reference proteome</keyword>
<comment type="caution">
    <text evidence="1">The sequence shown here is derived from an EMBL/GenBank/DDBJ whole genome shotgun (WGS) entry which is preliminary data.</text>
</comment>
<name>A0ACC3SAA3_9PEZI</name>
<evidence type="ECO:0000313" key="2">
    <source>
        <dbReference type="Proteomes" id="UP001320706"/>
    </source>
</evidence>
<dbReference type="Proteomes" id="UP001320706">
    <property type="component" value="Unassembled WGS sequence"/>
</dbReference>
<evidence type="ECO:0000313" key="1">
    <source>
        <dbReference type="EMBL" id="KAK8200854.1"/>
    </source>
</evidence>
<accession>A0ACC3SAA3</accession>
<proteinExistence type="predicted"/>
<gene>
    <name evidence="1" type="primary">SMC1</name>
    <name evidence="1" type="ORF">M8818_006171</name>
</gene>